<evidence type="ECO:0000259" key="2">
    <source>
        <dbReference type="Pfam" id="PF20151"/>
    </source>
</evidence>
<evidence type="ECO:0000313" key="4">
    <source>
        <dbReference type="Proteomes" id="UP000053319"/>
    </source>
</evidence>
<accession>R7SHG5</accession>
<dbReference type="HOGENOM" id="CLU_2333585_0_0_1"/>
<dbReference type="InterPro" id="IPR045340">
    <property type="entry name" value="DUF6533"/>
</dbReference>
<dbReference type="Pfam" id="PF20151">
    <property type="entry name" value="DUF6533"/>
    <property type="match status" value="1"/>
</dbReference>
<keyword evidence="1" id="KW-0472">Membrane</keyword>
<dbReference type="GeneID" id="18841488"/>
<evidence type="ECO:0000256" key="1">
    <source>
        <dbReference type="SAM" id="Phobius"/>
    </source>
</evidence>
<dbReference type="RefSeq" id="XP_007371669.1">
    <property type="nucleotide sequence ID" value="XM_007371607.1"/>
</dbReference>
<dbReference type="Proteomes" id="UP000053319">
    <property type="component" value="Unassembled WGS sequence"/>
</dbReference>
<protein>
    <recommendedName>
        <fullName evidence="2">DUF6533 domain-containing protein</fullName>
    </recommendedName>
</protein>
<reference evidence="3 4" key="1">
    <citation type="journal article" date="2012" name="Science">
        <title>The Paleozoic origin of enzymatic lignin decomposition reconstructed from 31 fungal genomes.</title>
        <authorList>
            <person name="Floudas D."/>
            <person name="Binder M."/>
            <person name="Riley R."/>
            <person name="Barry K."/>
            <person name="Blanchette R.A."/>
            <person name="Henrissat B."/>
            <person name="Martinez A.T."/>
            <person name="Otillar R."/>
            <person name="Spatafora J.W."/>
            <person name="Yadav J.S."/>
            <person name="Aerts A."/>
            <person name="Benoit I."/>
            <person name="Boyd A."/>
            <person name="Carlson A."/>
            <person name="Copeland A."/>
            <person name="Coutinho P.M."/>
            <person name="de Vries R.P."/>
            <person name="Ferreira P."/>
            <person name="Findley K."/>
            <person name="Foster B."/>
            <person name="Gaskell J."/>
            <person name="Glotzer D."/>
            <person name="Gorecki P."/>
            <person name="Heitman J."/>
            <person name="Hesse C."/>
            <person name="Hori C."/>
            <person name="Igarashi K."/>
            <person name="Jurgens J.A."/>
            <person name="Kallen N."/>
            <person name="Kersten P."/>
            <person name="Kohler A."/>
            <person name="Kuees U."/>
            <person name="Kumar T.K.A."/>
            <person name="Kuo A."/>
            <person name="LaButti K."/>
            <person name="Larrondo L.F."/>
            <person name="Lindquist E."/>
            <person name="Ling A."/>
            <person name="Lombard V."/>
            <person name="Lucas S."/>
            <person name="Lundell T."/>
            <person name="Martin R."/>
            <person name="McLaughlin D.J."/>
            <person name="Morgenstern I."/>
            <person name="Morin E."/>
            <person name="Murat C."/>
            <person name="Nagy L.G."/>
            <person name="Nolan M."/>
            <person name="Ohm R.A."/>
            <person name="Patyshakuliyeva A."/>
            <person name="Rokas A."/>
            <person name="Ruiz-Duenas F.J."/>
            <person name="Sabat G."/>
            <person name="Salamov A."/>
            <person name="Samejima M."/>
            <person name="Schmutz J."/>
            <person name="Slot J.C."/>
            <person name="St John F."/>
            <person name="Stenlid J."/>
            <person name="Sun H."/>
            <person name="Sun S."/>
            <person name="Syed K."/>
            <person name="Tsang A."/>
            <person name="Wiebenga A."/>
            <person name="Young D."/>
            <person name="Pisabarro A."/>
            <person name="Eastwood D.C."/>
            <person name="Martin F."/>
            <person name="Cullen D."/>
            <person name="Grigoriev I.V."/>
            <person name="Hibbett D.S."/>
        </authorList>
    </citation>
    <scope>NUCLEOTIDE SEQUENCE [LARGE SCALE GENOMIC DNA]</scope>
    <source>
        <strain evidence="3 4">LYAD-421 SS1</strain>
    </source>
</reference>
<keyword evidence="1" id="KW-0812">Transmembrane</keyword>
<proteinExistence type="predicted"/>
<sequence length="98" mass="11377">MASYEPSQETLDNVAFSNFGYYAVVAFLGYEYFITLDMEVALFWKKHTTGAGILFFFNRYYTLLWAVAEAATPYYTSPKRFAFYDCARTVHRNLTVTT</sequence>
<feature type="domain" description="DUF6533" evidence="2">
    <location>
        <begin position="23"/>
        <end position="64"/>
    </location>
</feature>
<organism evidence="3 4">
    <name type="scientific">Dichomitus squalens (strain LYAD-421)</name>
    <name type="common">Western red white-rot fungus</name>
    <dbReference type="NCBI Taxonomy" id="732165"/>
    <lineage>
        <taxon>Eukaryota</taxon>
        <taxon>Fungi</taxon>
        <taxon>Dikarya</taxon>
        <taxon>Basidiomycota</taxon>
        <taxon>Agaricomycotina</taxon>
        <taxon>Agaricomycetes</taxon>
        <taxon>Polyporales</taxon>
        <taxon>Polyporaceae</taxon>
        <taxon>Dichomitus</taxon>
    </lineage>
</organism>
<evidence type="ECO:0000313" key="3">
    <source>
        <dbReference type="EMBL" id="EJF55594.1"/>
    </source>
</evidence>
<keyword evidence="1" id="KW-1133">Transmembrane helix</keyword>
<feature type="transmembrane region" description="Helical" evidence="1">
    <location>
        <begin position="20"/>
        <end position="44"/>
    </location>
</feature>
<dbReference type="AlphaFoldDB" id="R7SHG5"/>
<gene>
    <name evidence="3" type="ORF">DICSQDRAFT_184267</name>
</gene>
<dbReference type="EMBL" id="JH719529">
    <property type="protein sequence ID" value="EJF55594.1"/>
    <property type="molecule type" value="Genomic_DNA"/>
</dbReference>
<name>R7SHG5_DICSQ</name>
<dbReference type="KEGG" id="dsq:DICSQDRAFT_184267"/>